<evidence type="ECO:0000313" key="1">
    <source>
        <dbReference type="EMBL" id="EXZ72312.1"/>
    </source>
</evidence>
<sequence length="37" mass="4191">MAGALFRGNGKLLLKKRSHFNRAIVILLVYFSVCLQI</sequence>
<accession>A0A016BU60</accession>
<reference evidence="1 2" key="1">
    <citation type="submission" date="2014-02" db="EMBL/GenBank/DDBJ databases">
        <authorList>
            <person name="Sears C."/>
            <person name="Carroll K."/>
            <person name="Sack B.R."/>
            <person name="Qadri F."/>
            <person name="Myers L.L."/>
            <person name="Chung G.-T."/>
            <person name="Escheverria P."/>
            <person name="Fraser C.M."/>
            <person name="Sadzewicz L."/>
            <person name="Shefchek K.A."/>
            <person name="Tallon L."/>
            <person name="Das S.P."/>
            <person name="Daugherty S."/>
            <person name="Mongodin E.F."/>
        </authorList>
    </citation>
    <scope>NUCLEOTIDE SEQUENCE [LARGE SCALE GENOMIC DNA]</scope>
    <source>
        <strain evidence="1 2">3976T8</strain>
    </source>
</reference>
<organism evidence="1 2">
    <name type="scientific">Bacteroides fragilis str. 3976T8</name>
    <dbReference type="NCBI Taxonomy" id="1339314"/>
    <lineage>
        <taxon>Bacteria</taxon>
        <taxon>Pseudomonadati</taxon>
        <taxon>Bacteroidota</taxon>
        <taxon>Bacteroidia</taxon>
        <taxon>Bacteroidales</taxon>
        <taxon>Bacteroidaceae</taxon>
        <taxon>Bacteroides</taxon>
    </lineage>
</organism>
<dbReference type="AlphaFoldDB" id="A0A016BU60"/>
<proteinExistence type="predicted"/>
<comment type="caution">
    <text evidence="1">The sequence shown here is derived from an EMBL/GenBank/DDBJ whole genome shotgun (WGS) entry which is preliminary data.</text>
</comment>
<protein>
    <submittedName>
        <fullName evidence="1">Uncharacterized protein</fullName>
    </submittedName>
</protein>
<evidence type="ECO:0000313" key="2">
    <source>
        <dbReference type="Proteomes" id="UP000020938"/>
    </source>
</evidence>
<name>A0A016BU60_BACFG</name>
<dbReference type="Proteomes" id="UP000020938">
    <property type="component" value="Unassembled WGS sequence"/>
</dbReference>
<dbReference type="EMBL" id="JGDS01000059">
    <property type="protein sequence ID" value="EXZ72312.1"/>
    <property type="molecule type" value="Genomic_DNA"/>
</dbReference>
<gene>
    <name evidence="1" type="ORF">M123_3336</name>
</gene>